<gene>
    <name evidence="2" type="ORF">K5V21_13720</name>
</gene>
<reference evidence="2 3" key="1">
    <citation type="journal article" date="2021" name="Cell Host Microbe">
        <title>in vivo commensal control of Clostridioides difficile virulence.</title>
        <authorList>
            <person name="Girinathan B.P."/>
            <person name="Dibenedetto N."/>
            <person name="Worley J.N."/>
            <person name="Peltier J."/>
            <person name="Arrieta-Ortiz M.L."/>
            <person name="Rupa Christinal Immanuel S."/>
            <person name="Lavin R."/>
            <person name="Delaney M.L."/>
            <person name="Cummins C."/>
            <person name="Hoffmann M."/>
            <person name="Luo Y."/>
            <person name="Gonzalez-Escalona N."/>
            <person name="Allard M."/>
            <person name="Onderdonk A.B."/>
            <person name="Gerber G.K."/>
            <person name="Sonenshein A.L."/>
            <person name="Baliga N."/>
            <person name="Dupuy B."/>
            <person name="Bry L."/>
        </authorList>
    </citation>
    <scope>NUCLEOTIDE SEQUENCE [LARGE SCALE GENOMIC DNA]</scope>
    <source>
        <strain evidence="2 3">DSM 599</strain>
    </source>
</reference>
<keyword evidence="1" id="KW-1133">Transmembrane helix</keyword>
<comment type="caution">
    <text evidence="2">The sequence shown here is derived from an EMBL/GenBank/DDBJ whole genome shotgun (WGS) entry which is preliminary data.</text>
</comment>
<protein>
    <submittedName>
        <fullName evidence="2">Bacteriocin</fullName>
    </submittedName>
</protein>
<dbReference type="InterPro" id="IPR024405">
    <property type="entry name" value="Phage_BhlA/UviB"/>
</dbReference>
<evidence type="ECO:0000313" key="2">
    <source>
        <dbReference type="EMBL" id="MBY0756504.1"/>
    </source>
</evidence>
<organism evidence="2 3">
    <name type="scientific">Clostridium sardiniense</name>
    <name type="common">Clostridium absonum</name>
    <dbReference type="NCBI Taxonomy" id="29369"/>
    <lineage>
        <taxon>Bacteria</taxon>
        <taxon>Bacillati</taxon>
        <taxon>Bacillota</taxon>
        <taxon>Clostridia</taxon>
        <taxon>Eubacteriales</taxon>
        <taxon>Clostridiaceae</taxon>
        <taxon>Clostridium</taxon>
    </lineage>
</organism>
<dbReference type="Proteomes" id="UP001299068">
    <property type="component" value="Unassembled WGS sequence"/>
</dbReference>
<dbReference type="Pfam" id="PF10960">
    <property type="entry name" value="Holin_BhlA"/>
    <property type="match status" value="1"/>
</dbReference>
<proteinExistence type="predicted"/>
<keyword evidence="3" id="KW-1185">Reference proteome</keyword>
<keyword evidence="1" id="KW-0812">Transmembrane</keyword>
<keyword evidence="1" id="KW-0472">Membrane</keyword>
<evidence type="ECO:0000256" key="1">
    <source>
        <dbReference type="SAM" id="Phobius"/>
    </source>
</evidence>
<accession>A0ABS7L0B3</accession>
<name>A0ABS7L0B3_CLOSR</name>
<dbReference type="RefSeq" id="WP_221861748.1">
    <property type="nucleotide sequence ID" value="NZ_JAIKTU010000011.1"/>
</dbReference>
<dbReference type="EMBL" id="JAIKTU010000011">
    <property type="protein sequence ID" value="MBY0756504.1"/>
    <property type="molecule type" value="Genomic_DNA"/>
</dbReference>
<evidence type="ECO:0000313" key="3">
    <source>
        <dbReference type="Proteomes" id="UP001299068"/>
    </source>
</evidence>
<feature type="transmembrane region" description="Helical" evidence="1">
    <location>
        <begin position="6"/>
        <end position="24"/>
    </location>
</feature>
<sequence length="71" mass="8479">MEKELLTQIIGQGAFAALFVWLLWDTRKEARERENKLQEIINKFADKFNIVEDIKEDVDTIKEHLFNNKNE</sequence>